<evidence type="ECO:0000313" key="2">
    <source>
        <dbReference type="EMBL" id="TDQ01071.1"/>
    </source>
</evidence>
<dbReference type="RefSeq" id="WP_133849694.1">
    <property type="nucleotide sequence ID" value="NZ_SNXZ01000002.1"/>
</dbReference>
<dbReference type="AlphaFoldDB" id="A0A4V3CZU4"/>
<reference evidence="2 3" key="1">
    <citation type="submission" date="2019-03" db="EMBL/GenBank/DDBJ databases">
        <title>Genomic Encyclopedia of Type Strains, Phase IV (KMG-IV): sequencing the most valuable type-strain genomes for metagenomic binning, comparative biology and taxonomic classification.</title>
        <authorList>
            <person name="Goeker M."/>
        </authorList>
    </citation>
    <scope>NUCLEOTIDE SEQUENCE [LARGE SCALE GENOMIC DNA]</scope>
    <source>
        <strain evidence="2 3">DSM 45361</strain>
    </source>
</reference>
<dbReference type="OrthoDB" id="3700158at2"/>
<gene>
    <name evidence="2" type="ORF">EV186_102938</name>
</gene>
<feature type="region of interest" description="Disordered" evidence="1">
    <location>
        <begin position="131"/>
        <end position="164"/>
    </location>
</feature>
<proteinExistence type="predicted"/>
<dbReference type="Proteomes" id="UP000295444">
    <property type="component" value="Unassembled WGS sequence"/>
</dbReference>
<feature type="compositionally biased region" description="Acidic residues" evidence="1">
    <location>
        <begin position="148"/>
        <end position="158"/>
    </location>
</feature>
<dbReference type="EMBL" id="SNXZ01000002">
    <property type="protein sequence ID" value="TDQ01071.1"/>
    <property type="molecule type" value="Genomic_DNA"/>
</dbReference>
<keyword evidence="3" id="KW-1185">Reference proteome</keyword>
<accession>A0A4V3CZU4</accession>
<name>A0A4V3CZU4_LABRH</name>
<comment type="caution">
    <text evidence="2">The sequence shown here is derived from an EMBL/GenBank/DDBJ whole genome shotgun (WGS) entry which is preliminary data.</text>
</comment>
<evidence type="ECO:0000256" key="1">
    <source>
        <dbReference type="SAM" id="MobiDB-lite"/>
    </source>
</evidence>
<evidence type="ECO:0000313" key="3">
    <source>
        <dbReference type="Proteomes" id="UP000295444"/>
    </source>
</evidence>
<organism evidence="2 3">
    <name type="scientific">Labedaea rhizosphaerae</name>
    <dbReference type="NCBI Taxonomy" id="598644"/>
    <lineage>
        <taxon>Bacteria</taxon>
        <taxon>Bacillati</taxon>
        <taxon>Actinomycetota</taxon>
        <taxon>Actinomycetes</taxon>
        <taxon>Pseudonocardiales</taxon>
        <taxon>Pseudonocardiaceae</taxon>
        <taxon>Labedaea</taxon>
    </lineage>
</organism>
<protein>
    <submittedName>
        <fullName evidence="2">Uncharacterized protein</fullName>
    </submittedName>
</protein>
<sequence length="164" mass="18434">MPYHGYYTAEMEQAERELDARIDYAYEQGREVEAKTEALEAKTAAKGDAPPSDEDIERIEKFVRGHAQTPEWQKVIERIDRGHLSWREVVEGLAGTAPADSEVTAAFRSLSRVPPASLEKLIDIGVLPGVSEPPAQTSLGKMHRFEHADEEEWFEDSDPLGRDK</sequence>